<dbReference type="AlphaFoldDB" id="A0A1V9XPV1"/>
<name>A0A1V9XPV1_9ACAR</name>
<proteinExistence type="predicted"/>
<dbReference type="Proteomes" id="UP000192247">
    <property type="component" value="Unassembled WGS sequence"/>
</dbReference>
<reference evidence="2 3" key="1">
    <citation type="journal article" date="2017" name="Gigascience">
        <title>Draft genome of the honey bee ectoparasitic mite, Tropilaelaps mercedesae, is shaped by the parasitic life history.</title>
        <authorList>
            <person name="Dong X."/>
            <person name="Armstrong S.D."/>
            <person name="Xia D."/>
            <person name="Makepeace B.L."/>
            <person name="Darby A.C."/>
            <person name="Kadowaki T."/>
        </authorList>
    </citation>
    <scope>NUCLEOTIDE SEQUENCE [LARGE SCALE GENOMIC DNA]</scope>
    <source>
        <strain evidence="2">Wuxi-XJTLU</strain>
    </source>
</reference>
<comment type="caution">
    <text evidence="2">The sequence shown here is derived from an EMBL/GenBank/DDBJ whole genome shotgun (WGS) entry which is preliminary data.</text>
</comment>
<keyword evidence="1" id="KW-0732">Signal</keyword>
<feature type="chain" id="PRO_5012303174" evidence="1">
    <location>
        <begin position="20"/>
        <end position="119"/>
    </location>
</feature>
<organism evidence="2 3">
    <name type="scientific">Tropilaelaps mercedesae</name>
    <dbReference type="NCBI Taxonomy" id="418985"/>
    <lineage>
        <taxon>Eukaryota</taxon>
        <taxon>Metazoa</taxon>
        <taxon>Ecdysozoa</taxon>
        <taxon>Arthropoda</taxon>
        <taxon>Chelicerata</taxon>
        <taxon>Arachnida</taxon>
        <taxon>Acari</taxon>
        <taxon>Parasitiformes</taxon>
        <taxon>Mesostigmata</taxon>
        <taxon>Gamasina</taxon>
        <taxon>Dermanyssoidea</taxon>
        <taxon>Laelapidae</taxon>
        <taxon>Tropilaelaps</taxon>
    </lineage>
</organism>
<accession>A0A1V9XPV1</accession>
<sequence>MRFHLLLCTLTLLTSSTLARPNFLKCVLDFVHAAAEYTKTKYPRVSSCAKLFERAVSQQILYLSNELSFLVRDRLLYATIKKYLLHFKQCIVKRNVDYVDQVVEEFNNRLWFSRDCTEL</sequence>
<dbReference type="EMBL" id="MNPL01006282">
    <property type="protein sequence ID" value="OQR75515.1"/>
    <property type="molecule type" value="Genomic_DNA"/>
</dbReference>
<dbReference type="InParanoid" id="A0A1V9XPV1"/>
<evidence type="ECO:0000313" key="2">
    <source>
        <dbReference type="EMBL" id="OQR75515.1"/>
    </source>
</evidence>
<evidence type="ECO:0000313" key="3">
    <source>
        <dbReference type="Proteomes" id="UP000192247"/>
    </source>
</evidence>
<gene>
    <name evidence="2" type="ORF">BIW11_08367</name>
</gene>
<evidence type="ECO:0000256" key="1">
    <source>
        <dbReference type="SAM" id="SignalP"/>
    </source>
</evidence>
<feature type="signal peptide" evidence="1">
    <location>
        <begin position="1"/>
        <end position="19"/>
    </location>
</feature>
<protein>
    <submittedName>
        <fullName evidence="2">Uncharacterized protein</fullName>
    </submittedName>
</protein>
<keyword evidence="3" id="KW-1185">Reference proteome</keyword>